<proteinExistence type="predicted"/>
<reference evidence="1 2" key="1">
    <citation type="journal article" date="2021" name="BMC Genomics">
        <title>Datura genome reveals duplications of psychoactive alkaloid biosynthetic genes and high mutation rate following tissue culture.</title>
        <authorList>
            <person name="Rajewski A."/>
            <person name="Carter-House D."/>
            <person name="Stajich J."/>
            <person name="Litt A."/>
        </authorList>
    </citation>
    <scope>NUCLEOTIDE SEQUENCE [LARGE SCALE GENOMIC DNA]</scope>
    <source>
        <strain evidence="1">AR-01</strain>
    </source>
</reference>
<gene>
    <name evidence="1" type="ORF">HAX54_005203</name>
</gene>
<evidence type="ECO:0000313" key="1">
    <source>
        <dbReference type="EMBL" id="MCD7467653.1"/>
    </source>
</evidence>
<sequence>MGGDPAAAVLDFADEIKEMRTLVLLGPQIQNSRELSFCVSGIESGIVLSSIPFVKLTTVSGIVPPKIFSSCPGFEGTFKEYISKIVPSFRAGALTCSVED</sequence>
<dbReference type="Proteomes" id="UP000823775">
    <property type="component" value="Unassembled WGS sequence"/>
</dbReference>
<evidence type="ECO:0000313" key="2">
    <source>
        <dbReference type="Proteomes" id="UP000823775"/>
    </source>
</evidence>
<protein>
    <submittedName>
        <fullName evidence="1">Uncharacterized protein</fullName>
    </submittedName>
</protein>
<comment type="caution">
    <text evidence="1">The sequence shown here is derived from an EMBL/GenBank/DDBJ whole genome shotgun (WGS) entry which is preliminary data.</text>
</comment>
<organism evidence="1 2">
    <name type="scientific">Datura stramonium</name>
    <name type="common">Jimsonweed</name>
    <name type="synonym">Common thornapple</name>
    <dbReference type="NCBI Taxonomy" id="4076"/>
    <lineage>
        <taxon>Eukaryota</taxon>
        <taxon>Viridiplantae</taxon>
        <taxon>Streptophyta</taxon>
        <taxon>Embryophyta</taxon>
        <taxon>Tracheophyta</taxon>
        <taxon>Spermatophyta</taxon>
        <taxon>Magnoliopsida</taxon>
        <taxon>eudicotyledons</taxon>
        <taxon>Gunneridae</taxon>
        <taxon>Pentapetalae</taxon>
        <taxon>asterids</taxon>
        <taxon>lamiids</taxon>
        <taxon>Solanales</taxon>
        <taxon>Solanaceae</taxon>
        <taxon>Solanoideae</taxon>
        <taxon>Datureae</taxon>
        <taxon>Datura</taxon>
    </lineage>
</organism>
<dbReference type="EMBL" id="JACEIK010001254">
    <property type="protein sequence ID" value="MCD7467653.1"/>
    <property type="molecule type" value="Genomic_DNA"/>
</dbReference>
<name>A0ABS8T935_DATST</name>
<keyword evidence="2" id="KW-1185">Reference proteome</keyword>
<accession>A0ABS8T935</accession>